<gene>
    <name evidence="1" type="ORF">ALC56_15164</name>
</gene>
<accession>A0A195EQH9</accession>
<organism evidence="1 2">
    <name type="scientific">Trachymyrmex septentrionalis</name>
    <dbReference type="NCBI Taxonomy" id="34720"/>
    <lineage>
        <taxon>Eukaryota</taxon>
        <taxon>Metazoa</taxon>
        <taxon>Ecdysozoa</taxon>
        <taxon>Arthropoda</taxon>
        <taxon>Hexapoda</taxon>
        <taxon>Insecta</taxon>
        <taxon>Pterygota</taxon>
        <taxon>Neoptera</taxon>
        <taxon>Endopterygota</taxon>
        <taxon>Hymenoptera</taxon>
        <taxon>Apocrita</taxon>
        <taxon>Aculeata</taxon>
        <taxon>Formicoidea</taxon>
        <taxon>Formicidae</taxon>
        <taxon>Myrmicinae</taxon>
        <taxon>Trachymyrmex</taxon>
    </lineage>
</organism>
<name>A0A195EQH9_9HYME</name>
<keyword evidence="2" id="KW-1185">Reference proteome</keyword>
<evidence type="ECO:0000313" key="2">
    <source>
        <dbReference type="Proteomes" id="UP000078541"/>
    </source>
</evidence>
<dbReference type="Proteomes" id="UP000078541">
    <property type="component" value="Unassembled WGS sequence"/>
</dbReference>
<protein>
    <submittedName>
        <fullName evidence="1">Uncharacterized protein</fullName>
    </submittedName>
</protein>
<dbReference type="EMBL" id="KQ982021">
    <property type="protein sequence ID" value="KYN30468.1"/>
    <property type="molecule type" value="Genomic_DNA"/>
</dbReference>
<dbReference type="AlphaFoldDB" id="A0A195EQH9"/>
<sequence length="100" mass="11574">MLIIAISPFRFHGLIASTDPMAVAVAVGRRTMMTLMFAPALRHTRTAAEPRLDIADPWRFTIHEEVAEERRDRYLNGAYRPLSRRHERSRRINRGKCEAT</sequence>
<proteinExistence type="predicted"/>
<evidence type="ECO:0000313" key="1">
    <source>
        <dbReference type="EMBL" id="KYN30468.1"/>
    </source>
</evidence>
<reference evidence="1 2" key="1">
    <citation type="submission" date="2016-03" db="EMBL/GenBank/DDBJ databases">
        <title>Trachymyrmex septentrionalis WGS genome.</title>
        <authorList>
            <person name="Nygaard S."/>
            <person name="Hu H."/>
            <person name="Boomsma J."/>
            <person name="Zhang G."/>
        </authorList>
    </citation>
    <scope>NUCLEOTIDE SEQUENCE [LARGE SCALE GENOMIC DNA]</scope>
    <source>
        <strain evidence="1">Tsep2-gDNA-1</strain>
        <tissue evidence="1">Whole body</tissue>
    </source>
</reference>